<dbReference type="AlphaFoldDB" id="A0A9Q9AXC3"/>
<accession>A0A9Q9AXC3</accession>
<evidence type="ECO:0000313" key="1">
    <source>
        <dbReference type="EMBL" id="USW53667.1"/>
    </source>
</evidence>
<evidence type="ECO:0000313" key="2">
    <source>
        <dbReference type="Proteomes" id="UP001056384"/>
    </source>
</evidence>
<reference evidence="1" key="1">
    <citation type="submission" date="2022-06" db="EMBL/GenBank/DDBJ databases">
        <title>Complete genome sequences of two strains of the flax pathogen Septoria linicola.</title>
        <authorList>
            <person name="Lapalu N."/>
            <person name="Simon A."/>
            <person name="Demenou B."/>
            <person name="Paumier D."/>
            <person name="Guillot M.-P."/>
            <person name="Gout L."/>
            <person name="Valade R."/>
        </authorList>
    </citation>
    <scope>NUCLEOTIDE SEQUENCE</scope>
    <source>
        <strain evidence="1">SE15195</strain>
    </source>
</reference>
<sequence>MSAVNQADNVDMNAFETGVSDEEILCGDYDEIMDERLLQLYANMGVAAIVKGINELHKGDKITAKGMGTRFQKSLQRVAAARGVEVEELRAQLVAVQQKNGFRPSIDWKAVRVREEEAAAAERLLSHFE</sequence>
<organism evidence="1 2">
    <name type="scientific">Septoria linicola</name>
    <dbReference type="NCBI Taxonomy" id="215465"/>
    <lineage>
        <taxon>Eukaryota</taxon>
        <taxon>Fungi</taxon>
        <taxon>Dikarya</taxon>
        <taxon>Ascomycota</taxon>
        <taxon>Pezizomycotina</taxon>
        <taxon>Dothideomycetes</taxon>
        <taxon>Dothideomycetidae</taxon>
        <taxon>Mycosphaerellales</taxon>
        <taxon>Mycosphaerellaceae</taxon>
        <taxon>Septoria</taxon>
    </lineage>
</organism>
<proteinExistence type="predicted"/>
<dbReference type="Proteomes" id="UP001056384">
    <property type="component" value="Chromosome 5"/>
</dbReference>
<gene>
    <name evidence="1" type="ORF">Slin15195_G069860</name>
</gene>
<protein>
    <submittedName>
        <fullName evidence="1">Uncharacterized protein</fullName>
    </submittedName>
</protein>
<keyword evidence="2" id="KW-1185">Reference proteome</keyword>
<dbReference type="EMBL" id="CP099422">
    <property type="protein sequence ID" value="USW53667.1"/>
    <property type="molecule type" value="Genomic_DNA"/>
</dbReference>
<name>A0A9Q9AXC3_9PEZI</name>